<keyword evidence="3" id="KW-1185">Reference proteome</keyword>
<dbReference type="Pfam" id="PF03992">
    <property type="entry name" value="ABM"/>
    <property type="match status" value="1"/>
</dbReference>
<dbReference type="RefSeq" id="WP_381082486.1">
    <property type="nucleotide sequence ID" value="NZ_JBHUDX010000033.1"/>
</dbReference>
<keyword evidence="2" id="KW-0503">Monooxygenase</keyword>
<feature type="domain" description="ABM" evidence="1">
    <location>
        <begin position="4"/>
        <end position="95"/>
    </location>
</feature>
<accession>A0ABW4IQZ1</accession>
<dbReference type="InterPro" id="IPR011008">
    <property type="entry name" value="Dimeric_a/b-barrel"/>
</dbReference>
<comment type="caution">
    <text evidence="2">The sequence shown here is derived from an EMBL/GenBank/DDBJ whole genome shotgun (WGS) entry which is preliminary data.</text>
</comment>
<dbReference type="EMBL" id="JBHUDX010000033">
    <property type="protein sequence ID" value="MFD1659386.1"/>
    <property type="molecule type" value="Genomic_DNA"/>
</dbReference>
<dbReference type="Gene3D" id="3.30.70.100">
    <property type="match status" value="1"/>
</dbReference>
<organism evidence="2 3">
    <name type="scientific">Streptomyces caeni</name>
    <dbReference type="NCBI Taxonomy" id="2307231"/>
    <lineage>
        <taxon>Bacteria</taxon>
        <taxon>Bacillati</taxon>
        <taxon>Actinomycetota</taxon>
        <taxon>Actinomycetes</taxon>
        <taxon>Kitasatosporales</taxon>
        <taxon>Streptomycetaceae</taxon>
        <taxon>Streptomyces</taxon>
    </lineage>
</organism>
<dbReference type="EC" id="1.-.-.-" evidence="2"/>
<evidence type="ECO:0000313" key="2">
    <source>
        <dbReference type="EMBL" id="MFD1659386.1"/>
    </source>
</evidence>
<gene>
    <name evidence="2" type="ORF">ACFSL4_14520</name>
</gene>
<dbReference type="InterPro" id="IPR007138">
    <property type="entry name" value="ABM_dom"/>
</dbReference>
<dbReference type="GO" id="GO:0004497">
    <property type="term" value="F:monooxygenase activity"/>
    <property type="evidence" value="ECO:0007669"/>
    <property type="project" value="UniProtKB-KW"/>
</dbReference>
<evidence type="ECO:0000259" key="1">
    <source>
        <dbReference type="PROSITE" id="PS51725"/>
    </source>
</evidence>
<evidence type="ECO:0000313" key="3">
    <source>
        <dbReference type="Proteomes" id="UP001597261"/>
    </source>
</evidence>
<proteinExistence type="predicted"/>
<keyword evidence="2" id="KW-0560">Oxidoreductase</keyword>
<dbReference type="PROSITE" id="PS51725">
    <property type="entry name" value="ABM"/>
    <property type="match status" value="1"/>
</dbReference>
<name>A0ABW4IQZ1_9ACTN</name>
<dbReference type="Proteomes" id="UP001597261">
    <property type="component" value="Unassembled WGS sequence"/>
</dbReference>
<reference evidence="3" key="1">
    <citation type="journal article" date="2019" name="Int. J. Syst. Evol. Microbiol.">
        <title>The Global Catalogue of Microorganisms (GCM) 10K type strain sequencing project: providing services to taxonomists for standard genome sequencing and annotation.</title>
        <authorList>
            <consortium name="The Broad Institute Genomics Platform"/>
            <consortium name="The Broad Institute Genome Sequencing Center for Infectious Disease"/>
            <person name="Wu L."/>
            <person name="Ma J."/>
        </authorList>
    </citation>
    <scope>NUCLEOTIDE SEQUENCE [LARGE SCALE GENOMIC DNA]</scope>
    <source>
        <strain evidence="3">CGMCC 1.12470</strain>
    </source>
</reference>
<protein>
    <submittedName>
        <fullName evidence="2">Quinol monooxygenase</fullName>
        <ecNumber evidence="2">1.-.-.-</ecNumber>
    </submittedName>
</protein>
<sequence>MATTVEYIRYRIALDDQPAFEDAYRKAAESLAAAPECIDYELAHCQEEQDRYILRIRWTSVEDHLQGFRRGEHFPAFFGAIRPYVSSIEEMQHYLTTDVVGTGKAAGQEQL</sequence>
<dbReference type="SUPFAM" id="SSF54909">
    <property type="entry name" value="Dimeric alpha+beta barrel"/>
    <property type="match status" value="1"/>
</dbReference>